<feature type="domain" description="Histidine kinase" evidence="10">
    <location>
        <begin position="166"/>
        <end position="349"/>
    </location>
</feature>
<dbReference type="InterPro" id="IPR003594">
    <property type="entry name" value="HATPase_dom"/>
</dbReference>
<keyword evidence="9" id="KW-1133">Transmembrane helix</keyword>
<evidence type="ECO:0000256" key="8">
    <source>
        <dbReference type="ARBA" id="ARBA00023012"/>
    </source>
</evidence>
<keyword evidence="9" id="KW-0472">Membrane</keyword>
<dbReference type="Proteomes" id="UP000219947">
    <property type="component" value="Unassembled WGS sequence"/>
</dbReference>
<evidence type="ECO:0000256" key="6">
    <source>
        <dbReference type="ARBA" id="ARBA00022777"/>
    </source>
</evidence>
<dbReference type="AlphaFoldDB" id="A0A2A8D5W6"/>
<dbReference type="InterPro" id="IPR005467">
    <property type="entry name" value="His_kinase_dom"/>
</dbReference>
<keyword evidence="9" id="KW-0812">Transmembrane</keyword>
<dbReference type="InterPro" id="IPR050482">
    <property type="entry name" value="Sensor_HK_TwoCompSys"/>
</dbReference>
<keyword evidence="12" id="KW-1185">Reference proteome</keyword>
<dbReference type="InterPro" id="IPR011712">
    <property type="entry name" value="Sig_transdc_His_kin_sub3_dim/P"/>
</dbReference>
<dbReference type="GO" id="GO:0046983">
    <property type="term" value="F:protein dimerization activity"/>
    <property type="evidence" value="ECO:0007669"/>
    <property type="project" value="InterPro"/>
</dbReference>
<protein>
    <recommendedName>
        <fullName evidence="2">histidine kinase</fullName>
        <ecNumber evidence="2">2.7.13.3</ecNumber>
    </recommendedName>
</protein>
<dbReference type="Pfam" id="PF07730">
    <property type="entry name" value="HisKA_3"/>
    <property type="match status" value="1"/>
</dbReference>
<dbReference type="SMART" id="SM00387">
    <property type="entry name" value="HATPase_c"/>
    <property type="match status" value="1"/>
</dbReference>
<evidence type="ECO:0000256" key="2">
    <source>
        <dbReference type="ARBA" id="ARBA00012438"/>
    </source>
</evidence>
<dbReference type="Gene3D" id="3.30.565.10">
    <property type="entry name" value="Histidine kinase-like ATPase, C-terminal domain"/>
    <property type="match status" value="1"/>
</dbReference>
<dbReference type="Pfam" id="PF02518">
    <property type="entry name" value="HATPase_c"/>
    <property type="match status" value="1"/>
</dbReference>
<dbReference type="SUPFAM" id="SSF55874">
    <property type="entry name" value="ATPase domain of HSP90 chaperone/DNA topoisomerase II/histidine kinase"/>
    <property type="match status" value="1"/>
</dbReference>
<dbReference type="PANTHER" id="PTHR24421:SF10">
    <property type="entry name" value="NITRATE_NITRITE SENSOR PROTEIN NARQ"/>
    <property type="match status" value="1"/>
</dbReference>
<evidence type="ECO:0000256" key="3">
    <source>
        <dbReference type="ARBA" id="ARBA00022553"/>
    </source>
</evidence>
<dbReference type="InterPro" id="IPR036890">
    <property type="entry name" value="HATPase_C_sf"/>
</dbReference>
<dbReference type="Gene3D" id="1.20.5.1930">
    <property type="match status" value="1"/>
</dbReference>
<dbReference type="PROSITE" id="PS50109">
    <property type="entry name" value="HIS_KIN"/>
    <property type="match status" value="1"/>
</dbReference>
<evidence type="ECO:0000256" key="4">
    <source>
        <dbReference type="ARBA" id="ARBA00022679"/>
    </source>
</evidence>
<gene>
    <name evidence="11" type="ORF">CRM92_05695</name>
</gene>
<organism evidence="11 12">
    <name type="scientific">Rothia dentocariosa</name>
    <dbReference type="NCBI Taxonomy" id="2047"/>
    <lineage>
        <taxon>Bacteria</taxon>
        <taxon>Bacillati</taxon>
        <taxon>Actinomycetota</taxon>
        <taxon>Actinomycetes</taxon>
        <taxon>Micrococcales</taxon>
        <taxon>Micrococcaceae</taxon>
        <taxon>Rothia</taxon>
    </lineage>
</organism>
<keyword evidence="6" id="KW-0418">Kinase</keyword>
<dbReference type="CDD" id="cd16917">
    <property type="entry name" value="HATPase_UhpB-NarQ-NarX-like"/>
    <property type="match status" value="1"/>
</dbReference>
<evidence type="ECO:0000256" key="7">
    <source>
        <dbReference type="ARBA" id="ARBA00022840"/>
    </source>
</evidence>
<keyword evidence="5" id="KW-0547">Nucleotide-binding</keyword>
<evidence type="ECO:0000256" key="9">
    <source>
        <dbReference type="SAM" id="Phobius"/>
    </source>
</evidence>
<accession>A0A2A8D5W6</accession>
<reference evidence="11" key="1">
    <citation type="submission" date="2017-10" db="EMBL/GenBank/DDBJ databases">
        <title>Kefir isolates.</title>
        <authorList>
            <person name="Kim Y."/>
            <person name="Blasche S."/>
        </authorList>
    </citation>
    <scope>NUCLEOTIDE SEQUENCE [LARGE SCALE GENOMIC DNA]</scope>
    <source>
        <strain evidence="11">OG2-2</strain>
    </source>
</reference>
<sequence length="355" mass="39029">MFDTYGIWTALAWCALVFAVVWIGYLRIQRPTVGKIHSIVSIIIIIFSLVGILGIKQSMLPVGILCCAIAVTGVRNTKIAAIITLAVVVVLNYLQTLEPSWEINTSSHDPAIVAIVGFLFMNLRISRVSHRRLQEELYIAEQNQELREQNLQAEFRSQIAANLHDLIGHDLTVINIRLQQLVRTLKPLDSDVAYEARAIQKMTRSSIAHLRDVVEGFNTVDFSHQLNAVPSLLSYRGIQAHMDIPQNVLKVLNPSTLTALYWVLLEAITNVLKHSGAKNCWVSLKQHSSGDYMLIIADDGIGLKENSMRNTGAGLADMNTRIQHIGGETTLGAAPEGGTQVKARIPASNIITGGA</sequence>
<dbReference type="GO" id="GO:0005524">
    <property type="term" value="F:ATP binding"/>
    <property type="evidence" value="ECO:0007669"/>
    <property type="project" value="UniProtKB-KW"/>
</dbReference>
<evidence type="ECO:0000313" key="11">
    <source>
        <dbReference type="EMBL" id="PEN16183.1"/>
    </source>
</evidence>
<evidence type="ECO:0000313" key="12">
    <source>
        <dbReference type="Proteomes" id="UP000219947"/>
    </source>
</evidence>
<comment type="caution">
    <text evidence="11">The sequence shown here is derived from an EMBL/GenBank/DDBJ whole genome shotgun (WGS) entry which is preliminary data.</text>
</comment>
<dbReference type="RefSeq" id="WP_098042605.1">
    <property type="nucleotide sequence ID" value="NZ_PDEV01000002.1"/>
</dbReference>
<comment type="catalytic activity">
    <reaction evidence="1">
        <text>ATP + protein L-histidine = ADP + protein N-phospho-L-histidine.</text>
        <dbReference type="EC" id="2.7.13.3"/>
    </reaction>
</comment>
<proteinExistence type="predicted"/>
<dbReference type="EC" id="2.7.13.3" evidence="2"/>
<evidence type="ECO:0000256" key="1">
    <source>
        <dbReference type="ARBA" id="ARBA00000085"/>
    </source>
</evidence>
<keyword evidence="8" id="KW-0902">Two-component regulatory system</keyword>
<feature type="transmembrane region" description="Helical" evidence="9">
    <location>
        <begin position="33"/>
        <end position="52"/>
    </location>
</feature>
<dbReference type="GO" id="GO:0000155">
    <property type="term" value="F:phosphorelay sensor kinase activity"/>
    <property type="evidence" value="ECO:0007669"/>
    <property type="project" value="InterPro"/>
</dbReference>
<keyword evidence="7" id="KW-0067">ATP-binding</keyword>
<feature type="transmembrane region" description="Helical" evidence="9">
    <location>
        <begin position="6"/>
        <end position="26"/>
    </location>
</feature>
<evidence type="ECO:0000259" key="10">
    <source>
        <dbReference type="PROSITE" id="PS50109"/>
    </source>
</evidence>
<name>A0A2A8D5W6_9MICC</name>
<evidence type="ECO:0000256" key="5">
    <source>
        <dbReference type="ARBA" id="ARBA00022741"/>
    </source>
</evidence>
<dbReference type="PANTHER" id="PTHR24421">
    <property type="entry name" value="NITRATE/NITRITE SENSOR PROTEIN NARX-RELATED"/>
    <property type="match status" value="1"/>
</dbReference>
<keyword evidence="4" id="KW-0808">Transferase</keyword>
<dbReference type="GO" id="GO:0016020">
    <property type="term" value="C:membrane"/>
    <property type="evidence" value="ECO:0007669"/>
    <property type="project" value="InterPro"/>
</dbReference>
<dbReference type="EMBL" id="PDEV01000002">
    <property type="protein sequence ID" value="PEN16183.1"/>
    <property type="molecule type" value="Genomic_DNA"/>
</dbReference>
<keyword evidence="3" id="KW-0597">Phosphoprotein</keyword>